<sequence length="408" mass="44272">MSATTSGAGARYVSYQVVAWRGVATRMLLLAPVLMMMVAGGSVQFSSLRFSHRATTTSVICWCYYCRCWVQDAATTSTTIPITIAAATATATAATAAATAVPSVLVPFLVLPRPFARPLLPSCLILSRFGISHIECCPNSGSNSSSSSSSSNSGGGGGDDDDDNDSNDGSNGCGVEVKSSQLSSSKLRIIWEDPVMWSRRTGIPSQLLITFTEIVLPDQRKLTTFSLRPLLRQYVASQQEHLRVQVLSIISKSHLQHDVEAPLIWNLGLNGAEEIQEIDYVEAEVESTDTVEPHLDELFGEKLLVSKFCLADTMDQPTSRFSVDAGDNEITVPPGTILNKQTKRYTSVTSVGEGSGKVEQPLQSANFKMGDSFKRPDSVSSQQTFVLENSRRRPLVARDPFKIGFVFK</sequence>
<evidence type="ECO:0000313" key="3">
    <source>
        <dbReference type="Proteomes" id="UP000887581"/>
    </source>
</evidence>
<feature type="compositionally biased region" description="Low complexity" evidence="1">
    <location>
        <begin position="141"/>
        <end position="152"/>
    </location>
</feature>
<organism evidence="3 4">
    <name type="scientific">Setaria digitata</name>
    <dbReference type="NCBI Taxonomy" id="48799"/>
    <lineage>
        <taxon>Eukaryota</taxon>
        <taxon>Metazoa</taxon>
        <taxon>Ecdysozoa</taxon>
        <taxon>Nematoda</taxon>
        <taxon>Chromadorea</taxon>
        <taxon>Rhabditida</taxon>
        <taxon>Spirurina</taxon>
        <taxon>Spiruromorpha</taxon>
        <taxon>Filarioidea</taxon>
        <taxon>Setariidae</taxon>
        <taxon>Setaria</taxon>
    </lineage>
</organism>
<evidence type="ECO:0000256" key="2">
    <source>
        <dbReference type="SAM" id="Phobius"/>
    </source>
</evidence>
<keyword evidence="2" id="KW-0472">Membrane</keyword>
<evidence type="ECO:0000313" key="4">
    <source>
        <dbReference type="WBParaSite" id="sdigi.contig157.g5381.t1"/>
    </source>
</evidence>
<proteinExistence type="predicted"/>
<feature type="region of interest" description="Disordered" evidence="1">
    <location>
        <begin position="141"/>
        <end position="179"/>
    </location>
</feature>
<protein>
    <submittedName>
        <fullName evidence="4">Uncharacterized protein</fullName>
    </submittedName>
</protein>
<keyword evidence="3" id="KW-1185">Reference proteome</keyword>
<keyword evidence="2" id="KW-1133">Transmembrane helix</keyword>
<feature type="transmembrane region" description="Helical" evidence="2">
    <location>
        <begin position="23"/>
        <end position="43"/>
    </location>
</feature>
<reference evidence="4" key="1">
    <citation type="submission" date="2022-11" db="UniProtKB">
        <authorList>
            <consortium name="WormBaseParasite"/>
        </authorList>
    </citation>
    <scope>IDENTIFICATION</scope>
</reference>
<dbReference type="WBParaSite" id="sdigi.contig157.g5381.t1">
    <property type="protein sequence ID" value="sdigi.contig157.g5381.t1"/>
    <property type="gene ID" value="sdigi.contig157.g5381"/>
</dbReference>
<accession>A0A915PMM3</accession>
<keyword evidence="2" id="KW-0812">Transmembrane</keyword>
<dbReference type="Proteomes" id="UP000887581">
    <property type="component" value="Unplaced"/>
</dbReference>
<evidence type="ECO:0000256" key="1">
    <source>
        <dbReference type="SAM" id="MobiDB-lite"/>
    </source>
</evidence>
<dbReference type="AlphaFoldDB" id="A0A915PMM3"/>
<name>A0A915PMM3_9BILA</name>